<reference evidence="3" key="1">
    <citation type="submission" date="2021-01" db="EMBL/GenBank/DDBJ databases">
        <authorList>
            <person name="Corre E."/>
            <person name="Pelletier E."/>
            <person name="Niang G."/>
            <person name="Scheremetjew M."/>
            <person name="Finn R."/>
            <person name="Kale V."/>
            <person name="Holt S."/>
            <person name="Cochrane G."/>
            <person name="Meng A."/>
            <person name="Brown T."/>
            <person name="Cohen L."/>
        </authorList>
    </citation>
    <scope>NUCLEOTIDE SEQUENCE</scope>
    <source>
        <strain evidence="3">SoJaBio B1-5/56/2</strain>
    </source>
</reference>
<evidence type="ECO:0000256" key="2">
    <source>
        <dbReference type="SAM" id="Phobius"/>
    </source>
</evidence>
<feature type="compositionally biased region" description="Basic and acidic residues" evidence="1">
    <location>
        <begin position="27"/>
        <end position="36"/>
    </location>
</feature>
<organism evidence="3">
    <name type="scientific">Paramoeba aestuarina</name>
    <dbReference type="NCBI Taxonomy" id="180227"/>
    <lineage>
        <taxon>Eukaryota</taxon>
        <taxon>Amoebozoa</taxon>
        <taxon>Discosea</taxon>
        <taxon>Flabellinia</taxon>
        <taxon>Dactylopodida</taxon>
        <taxon>Paramoebidae</taxon>
        <taxon>Paramoeba</taxon>
    </lineage>
</organism>
<dbReference type="EMBL" id="HBKR01024371">
    <property type="protein sequence ID" value="CAE2315999.1"/>
    <property type="molecule type" value="Transcribed_RNA"/>
</dbReference>
<keyword evidence="2" id="KW-0472">Membrane</keyword>
<proteinExistence type="predicted"/>
<feature type="transmembrane region" description="Helical" evidence="2">
    <location>
        <begin position="116"/>
        <end position="136"/>
    </location>
</feature>
<sequence length="141" mass="16175">MVKSKKRAEEYSEMNEEPIVYGGSEYGKSDNPRASEDQSGTDVVVPIGVQRDIIVTINKRNFPFPNYNPPVVSREYPEDLKGYVREREHLEFVDDINEEINRKLGGHQAMHRTMRIFLLACVWIVALFVTIMSPVLKVSFG</sequence>
<name>A0A7S4NZ01_9EUKA</name>
<accession>A0A7S4NZ01</accession>
<keyword evidence="2" id="KW-0812">Transmembrane</keyword>
<dbReference type="AlphaFoldDB" id="A0A7S4NZ01"/>
<protein>
    <submittedName>
        <fullName evidence="3">Uncharacterized protein</fullName>
    </submittedName>
</protein>
<gene>
    <name evidence="3" type="ORF">NAES01612_LOCUS16007</name>
</gene>
<feature type="region of interest" description="Disordered" evidence="1">
    <location>
        <begin position="1"/>
        <end position="41"/>
    </location>
</feature>
<evidence type="ECO:0000313" key="3">
    <source>
        <dbReference type="EMBL" id="CAE2315999.1"/>
    </source>
</evidence>
<keyword evidence="2" id="KW-1133">Transmembrane helix</keyword>
<evidence type="ECO:0000256" key="1">
    <source>
        <dbReference type="SAM" id="MobiDB-lite"/>
    </source>
</evidence>